<name>A0ACC2G8U5_DALPE</name>
<comment type="caution">
    <text evidence="1">The sequence shown here is derived from an EMBL/GenBank/DDBJ whole genome shotgun (WGS) entry which is preliminary data.</text>
</comment>
<organism evidence="1 2">
    <name type="scientific">Dallia pectoralis</name>
    <name type="common">Alaska blackfish</name>
    <dbReference type="NCBI Taxonomy" id="75939"/>
    <lineage>
        <taxon>Eukaryota</taxon>
        <taxon>Metazoa</taxon>
        <taxon>Chordata</taxon>
        <taxon>Craniata</taxon>
        <taxon>Vertebrata</taxon>
        <taxon>Euteleostomi</taxon>
        <taxon>Actinopterygii</taxon>
        <taxon>Neopterygii</taxon>
        <taxon>Teleostei</taxon>
        <taxon>Protacanthopterygii</taxon>
        <taxon>Esociformes</taxon>
        <taxon>Umbridae</taxon>
        <taxon>Dallia</taxon>
    </lineage>
</organism>
<dbReference type="Proteomes" id="UP001157502">
    <property type="component" value="Chromosome 16"/>
</dbReference>
<evidence type="ECO:0000313" key="2">
    <source>
        <dbReference type="Proteomes" id="UP001157502"/>
    </source>
</evidence>
<keyword evidence="2" id="KW-1185">Reference proteome</keyword>
<evidence type="ECO:0000313" key="1">
    <source>
        <dbReference type="EMBL" id="KAJ8000012.1"/>
    </source>
</evidence>
<gene>
    <name evidence="1" type="ORF">DPEC_G00200390</name>
</gene>
<sequence>MDGQARRSNLEVLGRRFNSSMYFSTLREDGDQQLCYSHGNQRLSESACGSPWQQGNGAELSVQLPGEKCSSKNTGSRLDILVPCRHLVSGGC</sequence>
<protein>
    <submittedName>
        <fullName evidence="1">Uncharacterized protein</fullName>
    </submittedName>
</protein>
<dbReference type="EMBL" id="CM055743">
    <property type="protein sequence ID" value="KAJ8000012.1"/>
    <property type="molecule type" value="Genomic_DNA"/>
</dbReference>
<reference evidence="1" key="1">
    <citation type="submission" date="2021-05" db="EMBL/GenBank/DDBJ databases">
        <authorList>
            <person name="Pan Q."/>
            <person name="Jouanno E."/>
            <person name="Zahm M."/>
            <person name="Klopp C."/>
            <person name="Cabau C."/>
            <person name="Louis A."/>
            <person name="Berthelot C."/>
            <person name="Parey E."/>
            <person name="Roest Crollius H."/>
            <person name="Montfort J."/>
            <person name="Robinson-Rechavi M."/>
            <person name="Bouchez O."/>
            <person name="Lampietro C."/>
            <person name="Lopez Roques C."/>
            <person name="Donnadieu C."/>
            <person name="Postlethwait J."/>
            <person name="Bobe J."/>
            <person name="Dillon D."/>
            <person name="Chandos A."/>
            <person name="von Hippel F."/>
            <person name="Guiguen Y."/>
        </authorList>
    </citation>
    <scope>NUCLEOTIDE SEQUENCE</scope>
    <source>
        <strain evidence="1">YG-Jan2019</strain>
    </source>
</reference>
<proteinExistence type="predicted"/>
<accession>A0ACC2G8U5</accession>